<dbReference type="Proteomes" id="UP000548326">
    <property type="component" value="Unassembled WGS sequence"/>
</dbReference>
<gene>
    <name evidence="1" type="ORF">HDF22_004622</name>
</gene>
<name>A0A841JJM9_9SPHI</name>
<protein>
    <submittedName>
        <fullName evidence="1">Uncharacterized protein</fullName>
    </submittedName>
</protein>
<reference evidence="1 2" key="1">
    <citation type="submission" date="2020-08" db="EMBL/GenBank/DDBJ databases">
        <title>Genomic Encyclopedia of Type Strains, Phase IV (KMG-V): Genome sequencing to study the core and pangenomes of soil and plant-associated prokaryotes.</title>
        <authorList>
            <person name="Whitman W."/>
        </authorList>
    </citation>
    <scope>NUCLEOTIDE SEQUENCE [LARGE SCALE GENOMIC DNA]</scope>
    <source>
        <strain evidence="1 2">MP601</strain>
    </source>
</reference>
<accession>A0A841JJM9</accession>
<comment type="caution">
    <text evidence="1">The sequence shown here is derived from an EMBL/GenBank/DDBJ whole genome shotgun (WGS) entry which is preliminary data.</text>
</comment>
<evidence type="ECO:0000313" key="1">
    <source>
        <dbReference type="EMBL" id="MBB6130482.1"/>
    </source>
</evidence>
<organism evidence="1 2">
    <name type="scientific">Mucilaginibacter lappiensis</name>
    <dbReference type="NCBI Taxonomy" id="354630"/>
    <lineage>
        <taxon>Bacteria</taxon>
        <taxon>Pseudomonadati</taxon>
        <taxon>Bacteroidota</taxon>
        <taxon>Sphingobacteriia</taxon>
        <taxon>Sphingobacteriales</taxon>
        <taxon>Sphingobacteriaceae</taxon>
        <taxon>Mucilaginibacter</taxon>
    </lineage>
</organism>
<evidence type="ECO:0000313" key="2">
    <source>
        <dbReference type="Proteomes" id="UP000548326"/>
    </source>
</evidence>
<sequence length="148" mass="16884">MPKKNQIKIDISRLDIVEILPKTQIINNFPELNNIDAKIKYNIQLNPLYNFDSNIIKIELGVLIEWEDKGQDLRIGEFAYDFIYEYDKLSDITDPNGNITPEIFLTCSNISYSTLRGIIHAKSATTCLEKALLPIVTGSELMQGLYNT</sequence>
<dbReference type="RefSeq" id="WP_183589263.1">
    <property type="nucleotide sequence ID" value="NZ_JACHCA010000015.1"/>
</dbReference>
<dbReference type="AlphaFoldDB" id="A0A841JJM9"/>
<proteinExistence type="predicted"/>
<dbReference type="EMBL" id="JACHCA010000015">
    <property type="protein sequence ID" value="MBB6130482.1"/>
    <property type="molecule type" value="Genomic_DNA"/>
</dbReference>